<evidence type="ECO:0000256" key="1">
    <source>
        <dbReference type="ARBA" id="ARBA00004752"/>
    </source>
</evidence>
<dbReference type="Pfam" id="PF06832">
    <property type="entry name" value="BiPBP_C"/>
    <property type="match status" value="1"/>
</dbReference>
<dbReference type="GO" id="GO:0006508">
    <property type="term" value="P:proteolysis"/>
    <property type="evidence" value="ECO:0007669"/>
    <property type="project" value="UniProtKB-KW"/>
</dbReference>
<dbReference type="InterPro" id="IPR001264">
    <property type="entry name" value="Glyco_trans_51"/>
</dbReference>
<comment type="similarity">
    <text evidence="2">In the C-terminal section; belongs to the transpeptidase family.</text>
</comment>
<evidence type="ECO:0000259" key="12">
    <source>
        <dbReference type="Pfam" id="PF00905"/>
    </source>
</evidence>
<dbReference type="GO" id="GO:0004180">
    <property type="term" value="F:carboxypeptidase activity"/>
    <property type="evidence" value="ECO:0007669"/>
    <property type="project" value="UniProtKB-KW"/>
</dbReference>
<comment type="catalytic activity">
    <reaction evidence="11">
        <text>[GlcNAc-(1-&gt;4)-Mur2Ac(oyl-L-Ala-gamma-D-Glu-L-Lys-D-Ala-D-Ala)](n)-di-trans,octa-cis-undecaprenyl diphosphate + beta-D-GlcNAc-(1-&gt;4)-Mur2Ac(oyl-L-Ala-gamma-D-Glu-L-Lys-D-Ala-D-Ala)-di-trans,octa-cis-undecaprenyl diphosphate = [GlcNAc-(1-&gt;4)-Mur2Ac(oyl-L-Ala-gamma-D-Glu-L-Lys-D-Ala-D-Ala)](n+1)-di-trans,octa-cis-undecaprenyl diphosphate + di-trans,octa-cis-undecaprenyl diphosphate + H(+)</text>
        <dbReference type="Rhea" id="RHEA:23708"/>
        <dbReference type="Rhea" id="RHEA-COMP:9602"/>
        <dbReference type="Rhea" id="RHEA-COMP:9603"/>
        <dbReference type="ChEBI" id="CHEBI:15378"/>
        <dbReference type="ChEBI" id="CHEBI:58405"/>
        <dbReference type="ChEBI" id="CHEBI:60033"/>
        <dbReference type="ChEBI" id="CHEBI:78435"/>
        <dbReference type="EC" id="2.4.99.28"/>
    </reaction>
</comment>
<dbReference type="AlphaFoldDB" id="A0A2P5GKI2"/>
<dbReference type="InterPro" id="IPR023346">
    <property type="entry name" value="Lysozyme-like_dom_sf"/>
</dbReference>
<evidence type="ECO:0000259" key="14">
    <source>
        <dbReference type="Pfam" id="PF06832"/>
    </source>
</evidence>
<dbReference type="InterPro" id="IPR001460">
    <property type="entry name" value="PCN-bd_Tpept"/>
</dbReference>
<comment type="similarity">
    <text evidence="3">In the N-terminal section; belongs to the glycosyltransferase 51 family.</text>
</comment>
<proteinExistence type="inferred from homology"/>
<dbReference type="OrthoDB" id="9766909at2"/>
<dbReference type="Pfam" id="PF00905">
    <property type="entry name" value="Transpeptidase"/>
    <property type="match status" value="1"/>
</dbReference>
<dbReference type="EMBL" id="PQGE01000019">
    <property type="protein sequence ID" value="POP42505.1"/>
    <property type="molecule type" value="Genomic_DNA"/>
</dbReference>
<dbReference type="GO" id="GO:0008658">
    <property type="term" value="F:penicillin binding"/>
    <property type="evidence" value="ECO:0007669"/>
    <property type="project" value="InterPro"/>
</dbReference>
<keyword evidence="7" id="KW-0808">Transferase</keyword>
<keyword evidence="5" id="KW-0645">Protease</keyword>
<evidence type="ECO:0000256" key="11">
    <source>
        <dbReference type="ARBA" id="ARBA00049902"/>
    </source>
</evidence>
<dbReference type="InterPro" id="IPR009647">
    <property type="entry name" value="PBP_C"/>
</dbReference>
<dbReference type="InterPro" id="IPR036950">
    <property type="entry name" value="PBP_transglycosylase"/>
</dbReference>
<dbReference type="UniPathway" id="UPA00219"/>
<feature type="domain" description="Penicillin-binding protein transpeptidase" evidence="12">
    <location>
        <begin position="303"/>
        <end position="423"/>
    </location>
</feature>
<feature type="domain" description="Penicillin-binding C-terminal" evidence="14">
    <location>
        <begin position="689"/>
        <end position="771"/>
    </location>
</feature>
<dbReference type="FunFam" id="1.10.3810.10:FF:000006">
    <property type="entry name" value="Penicillin-binding protein 1C"/>
    <property type="match status" value="1"/>
</dbReference>
<dbReference type="GO" id="GO:0030288">
    <property type="term" value="C:outer membrane-bounded periplasmic space"/>
    <property type="evidence" value="ECO:0007669"/>
    <property type="project" value="TreeGrafter"/>
</dbReference>
<protein>
    <recommendedName>
        <fullName evidence="10">peptidoglycan glycosyltransferase</fullName>
        <ecNumber evidence="10">2.4.99.28</ecNumber>
    </recommendedName>
</protein>
<dbReference type="Gene3D" id="3.40.710.10">
    <property type="entry name" value="DD-peptidase/beta-lactamase superfamily"/>
    <property type="match status" value="1"/>
</dbReference>
<dbReference type="GO" id="GO:0008955">
    <property type="term" value="F:peptidoglycan glycosyltransferase activity"/>
    <property type="evidence" value="ECO:0007669"/>
    <property type="project" value="UniProtKB-EC"/>
</dbReference>
<evidence type="ECO:0000313" key="18">
    <source>
        <dbReference type="Proteomes" id="UP000247005"/>
    </source>
</evidence>
<evidence type="ECO:0000256" key="3">
    <source>
        <dbReference type="ARBA" id="ARBA00007739"/>
    </source>
</evidence>
<accession>A0A2P5GKI2</accession>
<evidence type="ECO:0000256" key="2">
    <source>
        <dbReference type="ARBA" id="ARBA00007090"/>
    </source>
</evidence>
<dbReference type="InterPro" id="IPR050396">
    <property type="entry name" value="Glycosyltr_51/Transpeptidase"/>
</dbReference>
<sequence length="774" mass="85388">MWVLHKLKTRWRWLAGFLLLLWLAVIAADRLWPLPLKEVTPARVVVAEDGTPLWRFADAEGIWRYPVTPEDVSPRYIEALLQYEDRWFWKHPGINPLSIARAAWQDLTSGQIVSGGSTLTMQVARLLDPHPRTFGGKIRQVWRALQLEWHLSKRDILTLYLNRAPFGGTLQGVGAASWAYLGKAPAQLSYSEAALLAVLPQAPSRLRPDRWPERAQAARDKVLERMLTQGVWPAERVKEAQQEPVWLFPRQMPQLAPLFSRRVLARSQQDKIVTTLDATLQRQMEELALNWKSRLPPRSSLAMIVVDHTNMKVRSWVGSADINDDSRFGHVDMVAAIRSPGSVLKPFVYAMAMDEGLIHPASLLQDVPRRTGDYRPGNFDSGFHGPVSMSDALVRSLNLPAVQVLEAYGPKQFAARLRNAGLPLILPANAQPNLALILGGAGARLEDITAAYSAFARHGKAGRLRVLPDDPLIERPLLSPGAAWIIRRILGGEEQPLPDGSLPRVAPLAWKTGTSYGYRDAWAIGLNARYTIGIWTGRPDGTPVAGQFGFASAVPLLNQVNNILQSRPVMSGERVPVDPRPSSVSAGTICWPGGQSLPVGDTNCRRRLATWLLDDSQPPTLLLPGQEGIRGIRFPVWLNAAGQRVAADCPDAVEKELQVWPLPLEPWLAAAERRTARLPPASDSCPPRQQQNVLPLVLSGVREGAVIRHLPGLASVSLPVQTTGGEGRRWWFLNGEALSEAGSAITLQLEKAQSYQLVAMDDAGQVATVSFELR</sequence>
<evidence type="ECO:0000256" key="5">
    <source>
        <dbReference type="ARBA" id="ARBA00022670"/>
    </source>
</evidence>
<dbReference type="Proteomes" id="UP000247005">
    <property type="component" value="Unassembled WGS sequence"/>
</dbReference>
<reference evidence="17 18" key="1">
    <citation type="submission" date="2018-01" db="EMBL/GenBank/DDBJ databases">
        <title>Superficieibacter electus gen. nov., sp. nov., an extended-spectrum beta-lactamase possessing member of the Enterobacteriaceae family, isolated from intensive care unit surfaces.</title>
        <authorList>
            <person name="Potter R.F."/>
            <person name="D'Souza A.W."/>
        </authorList>
    </citation>
    <scope>NUCLEOTIDE SEQUENCE [LARGE SCALE GENOMIC DNA]</scope>
    <source>
        <strain evidence="16 18">BP-1</strain>
        <strain evidence="15 17">BP-2</strain>
    </source>
</reference>
<dbReference type="SUPFAM" id="SSF56601">
    <property type="entry name" value="beta-lactamase/transpeptidase-like"/>
    <property type="match status" value="1"/>
</dbReference>
<dbReference type="RefSeq" id="WP_103677698.1">
    <property type="nucleotide sequence ID" value="NZ_PQGD01000018.1"/>
</dbReference>
<evidence type="ECO:0000313" key="16">
    <source>
        <dbReference type="EMBL" id="POP45119.1"/>
    </source>
</evidence>
<dbReference type="PANTHER" id="PTHR32282:SF15">
    <property type="entry name" value="PENICILLIN-BINDING PROTEIN 1C"/>
    <property type="match status" value="1"/>
</dbReference>
<dbReference type="EC" id="2.4.99.28" evidence="10"/>
<dbReference type="InterPro" id="IPR012338">
    <property type="entry name" value="Beta-lactam/transpept-like"/>
</dbReference>
<dbReference type="Pfam" id="PF00912">
    <property type="entry name" value="Transgly"/>
    <property type="match status" value="1"/>
</dbReference>
<feature type="domain" description="Glycosyl transferase family 51" evidence="13">
    <location>
        <begin position="61"/>
        <end position="226"/>
    </location>
</feature>
<evidence type="ECO:0000256" key="10">
    <source>
        <dbReference type="ARBA" id="ARBA00044770"/>
    </source>
</evidence>
<dbReference type="GO" id="GO:0009252">
    <property type="term" value="P:peptidoglycan biosynthetic process"/>
    <property type="evidence" value="ECO:0007669"/>
    <property type="project" value="UniProtKB-UniPathway"/>
</dbReference>
<dbReference type="NCBIfam" id="TIGR02073">
    <property type="entry name" value="PBP_1c"/>
    <property type="match status" value="1"/>
</dbReference>
<evidence type="ECO:0000256" key="6">
    <source>
        <dbReference type="ARBA" id="ARBA00022676"/>
    </source>
</evidence>
<dbReference type="EMBL" id="PQGD01000018">
    <property type="protein sequence ID" value="POP45119.1"/>
    <property type="molecule type" value="Genomic_DNA"/>
</dbReference>
<name>A0A2P5GKI2_9ENTR</name>
<keyword evidence="6" id="KW-0328">Glycosyltransferase</keyword>
<keyword evidence="9" id="KW-0511">Multifunctional enzyme</keyword>
<keyword evidence="4" id="KW-0121">Carboxypeptidase</keyword>
<evidence type="ECO:0000256" key="7">
    <source>
        <dbReference type="ARBA" id="ARBA00022679"/>
    </source>
</evidence>
<dbReference type="PANTHER" id="PTHR32282">
    <property type="entry name" value="BINDING PROTEIN TRANSPEPTIDASE, PUTATIVE-RELATED"/>
    <property type="match status" value="1"/>
</dbReference>
<dbReference type="FunFam" id="3.40.710.10:FF:000021">
    <property type="entry name" value="Penicillin-binding protein 1C"/>
    <property type="match status" value="1"/>
</dbReference>
<dbReference type="InterPro" id="IPR011815">
    <property type="entry name" value="PBP_1c"/>
</dbReference>
<evidence type="ECO:0000259" key="13">
    <source>
        <dbReference type="Pfam" id="PF00912"/>
    </source>
</evidence>
<evidence type="ECO:0000313" key="17">
    <source>
        <dbReference type="Proteomes" id="UP000237073"/>
    </source>
</evidence>
<organism evidence="16 18">
    <name type="scientific">Superficieibacter electus</name>
    <dbReference type="NCBI Taxonomy" id="2022662"/>
    <lineage>
        <taxon>Bacteria</taxon>
        <taxon>Pseudomonadati</taxon>
        <taxon>Pseudomonadota</taxon>
        <taxon>Gammaproteobacteria</taxon>
        <taxon>Enterobacterales</taxon>
        <taxon>Enterobacteriaceae</taxon>
        <taxon>Superficieibacter</taxon>
    </lineage>
</organism>
<evidence type="ECO:0000256" key="4">
    <source>
        <dbReference type="ARBA" id="ARBA00022645"/>
    </source>
</evidence>
<evidence type="ECO:0000256" key="9">
    <source>
        <dbReference type="ARBA" id="ARBA00023268"/>
    </source>
</evidence>
<dbReference type="NCBIfam" id="NF008414">
    <property type="entry name" value="PRK11240.1"/>
    <property type="match status" value="1"/>
</dbReference>
<dbReference type="Proteomes" id="UP000237073">
    <property type="component" value="Unassembled WGS sequence"/>
</dbReference>
<gene>
    <name evidence="16" type="ORF">CHU32_20365</name>
    <name evidence="15" type="ORF">CHU33_19350</name>
</gene>
<evidence type="ECO:0000313" key="15">
    <source>
        <dbReference type="EMBL" id="POP42505.1"/>
    </source>
</evidence>
<comment type="caution">
    <text evidence="16">The sequence shown here is derived from an EMBL/GenBank/DDBJ whole genome shotgun (WGS) entry which is preliminary data.</text>
</comment>
<keyword evidence="17" id="KW-1185">Reference proteome</keyword>
<comment type="pathway">
    <text evidence="1">Cell wall biogenesis; peptidoglycan biosynthesis.</text>
</comment>
<dbReference type="SUPFAM" id="SSF53955">
    <property type="entry name" value="Lysozyme-like"/>
    <property type="match status" value="1"/>
</dbReference>
<evidence type="ECO:0000256" key="8">
    <source>
        <dbReference type="ARBA" id="ARBA00022801"/>
    </source>
</evidence>
<keyword evidence="8" id="KW-0378">Hydrolase</keyword>
<dbReference type="Gene3D" id="1.10.3810.10">
    <property type="entry name" value="Biosynthetic peptidoglycan transglycosylase-like"/>
    <property type="match status" value="1"/>
</dbReference>